<dbReference type="InterPro" id="IPR023393">
    <property type="entry name" value="START-like_dom_sf"/>
</dbReference>
<dbReference type="Gene3D" id="3.30.530.20">
    <property type="match status" value="1"/>
</dbReference>
<evidence type="ECO:0008006" key="3">
    <source>
        <dbReference type="Google" id="ProtNLM"/>
    </source>
</evidence>
<sequence length="140" mass="15606">MRYEHSLLISAPASVVWDLTVDIERWPDFTPTMQHIELLDPAPLGVGGRARIKQPMQPKAIWTVTEFEPGSRLVWETRHRGLTLAGAHLVEDVDGDTCRNTLSVEATGRAAGPFTLLFGATLRRFIARENEGFRAAAVQR</sequence>
<dbReference type="AlphaFoldDB" id="A0A4V4HSL7"/>
<dbReference type="Pfam" id="PF10604">
    <property type="entry name" value="Polyketide_cyc2"/>
    <property type="match status" value="1"/>
</dbReference>
<evidence type="ECO:0000313" key="2">
    <source>
        <dbReference type="Proteomes" id="UP000308760"/>
    </source>
</evidence>
<accession>A0A4V4HSL7</accession>
<protein>
    <recommendedName>
        <fullName evidence="3">Polyketide cyclase</fullName>
    </recommendedName>
</protein>
<gene>
    <name evidence="1" type="ORF">FAB82_08050</name>
</gene>
<dbReference type="RefSeq" id="WP_136534021.1">
    <property type="nucleotide sequence ID" value="NZ_STGY01000029.1"/>
</dbReference>
<comment type="caution">
    <text evidence="1">The sequence shown here is derived from an EMBL/GenBank/DDBJ whole genome shotgun (WGS) entry which is preliminary data.</text>
</comment>
<dbReference type="SUPFAM" id="SSF55961">
    <property type="entry name" value="Bet v1-like"/>
    <property type="match status" value="1"/>
</dbReference>
<evidence type="ECO:0000313" key="1">
    <source>
        <dbReference type="EMBL" id="THV42176.1"/>
    </source>
</evidence>
<organism evidence="1 2">
    <name type="scientific">Glycomyces buryatensis</name>
    <dbReference type="NCBI Taxonomy" id="2570927"/>
    <lineage>
        <taxon>Bacteria</taxon>
        <taxon>Bacillati</taxon>
        <taxon>Actinomycetota</taxon>
        <taxon>Actinomycetes</taxon>
        <taxon>Glycomycetales</taxon>
        <taxon>Glycomycetaceae</taxon>
        <taxon>Glycomyces</taxon>
    </lineage>
</organism>
<proteinExistence type="predicted"/>
<name>A0A4V4HSL7_9ACTN</name>
<keyword evidence="2" id="KW-1185">Reference proteome</keyword>
<reference evidence="1 2" key="2">
    <citation type="submission" date="2019-05" db="EMBL/GenBank/DDBJ databases">
        <title>Glycomyces buryatensis sp. nov.</title>
        <authorList>
            <person name="Nikitina E."/>
        </authorList>
    </citation>
    <scope>NUCLEOTIDE SEQUENCE [LARGE SCALE GENOMIC DNA]</scope>
    <source>
        <strain evidence="1 2">18</strain>
    </source>
</reference>
<dbReference type="OrthoDB" id="191189at2"/>
<dbReference type="Proteomes" id="UP000308760">
    <property type="component" value="Unassembled WGS sequence"/>
</dbReference>
<dbReference type="EMBL" id="STGY01000029">
    <property type="protein sequence ID" value="THV42176.1"/>
    <property type="molecule type" value="Genomic_DNA"/>
</dbReference>
<dbReference type="InterPro" id="IPR019587">
    <property type="entry name" value="Polyketide_cyclase/dehydratase"/>
</dbReference>
<reference evidence="2" key="1">
    <citation type="submission" date="2019-04" db="EMBL/GenBank/DDBJ databases">
        <title>Nocardioides xinjiangensis sp. nov.</title>
        <authorList>
            <person name="Liu S."/>
        </authorList>
    </citation>
    <scope>NUCLEOTIDE SEQUENCE [LARGE SCALE GENOMIC DNA]</scope>
    <source>
        <strain evidence="2">18</strain>
    </source>
</reference>